<organism evidence="11 12">
    <name type="scientific">Cladorrhinum samala</name>
    <dbReference type="NCBI Taxonomy" id="585594"/>
    <lineage>
        <taxon>Eukaryota</taxon>
        <taxon>Fungi</taxon>
        <taxon>Dikarya</taxon>
        <taxon>Ascomycota</taxon>
        <taxon>Pezizomycotina</taxon>
        <taxon>Sordariomycetes</taxon>
        <taxon>Sordariomycetidae</taxon>
        <taxon>Sordariales</taxon>
        <taxon>Podosporaceae</taxon>
        <taxon>Cladorrhinum</taxon>
    </lineage>
</organism>
<comment type="cofactor">
    <cofactor evidence="1 8">
        <name>heme</name>
        <dbReference type="ChEBI" id="CHEBI:30413"/>
    </cofactor>
</comment>
<evidence type="ECO:0000313" key="11">
    <source>
        <dbReference type="EMBL" id="KAK4457680.1"/>
    </source>
</evidence>
<keyword evidence="10" id="KW-0812">Transmembrane</keyword>
<evidence type="ECO:0000313" key="12">
    <source>
        <dbReference type="Proteomes" id="UP001321749"/>
    </source>
</evidence>
<evidence type="ECO:0000256" key="1">
    <source>
        <dbReference type="ARBA" id="ARBA00001971"/>
    </source>
</evidence>
<keyword evidence="7 9" id="KW-0503">Monooxygenase</keyword>
<keyword evidence="3 8" id="KW-0349">Heme</keyword>
<reference evidence="11" key="1">
    <citation type="journal article" date="2023" name="Mol. Phylogenet. Evol.">
        <title>Genome-scale phylogeny and comparative genomics of the fungal order Sordariales.</title>
        <authorList>
            <person name="Hensen N."/>
            <person name="Bonometti L."/>
            <person name="Westerberg I."/>
            <person name="Brannstrom I.O."/>
            <person name="Guillou S."/>
            <person name="Cros-Aarteil S."/>
            <person name="Calhoun S."/>
            <person name="Haridas S."/>
            <person name="Kuo A."/>
            <person name="Mondo S."/>
            <person name="Pangilinan J."/>
            <person name="Riley R."/>
            <person name="LaButti K."/>
            <person name="Andreopoulos B."/>
            <person name="Lipzen A."/>
            <person name="Chen C."/>
            <person name="Yan M."/>
            <person name="Daum C."/>
            <person name="Ng V."/>
            <person name="Clum A."/>
            <person name="Steindorff A."/>
            <person name="Ohm R.A."/>
            <person name="Martin F."/>
            <person name="Silar P."/>
            <person name="Natvig D.O."/>
            <person name="Lalanne C."/>
            <person name="Gautier V."/>
            <person name="Ament-Velasquez S.L."/>
            <person name="Kruys A."/>
            <person name="Hutchinson M.I."/>
            <person name="Powell A.J."/>
            <person name="Barry K."/>
            <person name="Miller A.N."/>
            <person name="Grigoriev I.V."/>
            <person name="Debuchy R."/>
            <person name="Gladieux P."/>
            <person name="Hiltunen Thoren M."/>
            <person name="Johannesson H."/>
        </authorList>
    </citation>
    <scope>NUCLEOTIDE SEQUENCE</scope>
    <source>
        <strain evidence="11">PSN324</strain>
    </source>
</reference>
<evidence type="ECO:0000256" key="6">
    <source>
        <dbReference type="ARBA" id="ARBA00023004"/>
    </source>
</evidence>
<reference evidence="11" key="2">
    <citation type="submission" date="2023-06" db="EMBL/GenBank/DDBJ databases">
        <authorList>
            <consortium name="Lawrence Berkeley National Laboratory"/>
            <person name="Mondo S.J."/>
            <person name="Hensen N."/>
            <person name="Bonometti L."/>
            <person name="Westerberg I."/>
            <person name="Brannstrom I.O."/>
            <person name="Guillou S."/>
            <person name="Cros-Aarteil S."/>
            <person name="Calhoun S."/>
            <person name="Haridas S."/>
            <person name="Kuo A."/>
            <person name="Pangilinan J."/>
            <person name="Riley R."/>
            <person name="Labutti K."/>
            <person name="Andreopoulos B."/>
            <person name="Lipzen A."/>
            <person name="Chen C."/>
            <person name="Yanf M."/>
            <person name="Daum C."/>
            <person name="Ng V."/>
            <person name="Clum A."/>
            <person name="Steindorff A."/>
            <person name="Ohm R."/>
            <person name="Martin F."/>
            <person name="Silar P."/>
            <person name="Natvig D."/>
            <person name="Lalanne C."/>
            <person name="Gautier V."/>
            <person name="Ament-Velasquez S.L."/>
            <person name="Kruys A."/>
            <person name="Hutchinson M.I."/>
            <person name="Powell A.J."/>
            <person name="Barry K."/>
            <person name="Miller A.N."/>
            <person name="Grigoriev I.V."/>
            <person name="Debuchy R."/>
            <person name="Gladieux P."/>
            <person name="Thoren M.H."/>
            <person name="Johannesson H."/>
        </authorList>
    </citation>
    <scope>NUCLEOTIDE SEQUENCE</scope>
    <source>
        <strain evidence="11">PSN324</strain>
    </source>
</reference>
<dbReference type="CDD" id="cd11062">
    <property type="entry name" value="CYP58-like"/>
    <property type="match status" value="1"/>
</dbReference>
<keyword evidence="10" id="KW-0472">Membrane</keyword>
<evidence type="ECO:0000256" key="7">
    <source>
        <dbReference type="ARBA" id="ARBA00023033"/>
    </source>
</evidence>
<dbReference type="InterPro" id="IPR017972">
    <property type="entry name" value="Cyt_P450_CS"/>
</dbReference>
<feature type="transmembrane region" description="Helical" evidence="10">
    <location>
        <begin position="15"/>
        <end position="37"/>
    </location>
</feature>
<dbReference type="SUPFAM" id="SSF48264">
    <property type="entry name" value="Cytochrome P450"/>
    <property type="match status" value="1"/>
</dbReference>
<dbReference type="PANTHER" id="PTHR24305">
    <property type="entry name" value="CYTOCHROME P450"/>
    <property type="match status" value="1"/>
</dbReference>
<evidence type="ECO:0000256" key="5">
    <source>
        <dbReference type="ARBA" id="ARBA00023002"/>
    </source>
</evidence>
<gene>
    <name evidence="11" type="ORF">QBC42DRAFT_212127</name>
</gene>
<evidence type="ECO:0000256" key="10">
    <source>
        <dbReference type="SAM" id="Phobius"/>
    </source>
</evidence>
<dbReference type="InterPro" id="IPR002403">
    <property type="entry name" value="Cyt_P450_E_grp-IV"/>
</dbReference>
<feature type="binding site" description="axial binding residue" evidence="8">
    <location>
        <position position="472"/>
    </location>
    <ligand>
        <name>heme</name>
        <dbReference type="ChEBI" id="CHEBI:30413"/>
    </ligand>
    <ligandPart>
        <name>Fe</name>
        <dbReference type="ChEBI" id="CHEBI:18248"/>
    </ligandPart>
</feature>
<accession>A0AAV9HC77</accession>
<dbReference type="GO" id="GO:0005506">
    <property type="term" value="F:iron ion binding"/>
    <property type="evidence" value="ECO:0007669"/>
    <property type="project" value="InterPro"/>
</dbReference>
<evidence type="ECO:0000256" key="3">
    <source>
        <dbReference type="ARBA" id="ARBA00022617"/>
    </source>
</evidence>
<dbReference type="GO" id="GO:0020037">
    <property type="term" value="F:heme binding"/>
    <property type="evidence" value="ECO:0007669"/>
    <property type="project" value="InterPro"/>
</dbReference>
<comment type="similarity">
    <text evidence="2 9">Belongs to the cytochrome P450 family.</text>
</comment>
<protein>
    <submittedName>
        <fullName evidence="11">Cytochrome P450 E-class, group IV</fullName>
    </submittedName>
</protein>
<dbReference type="EMBL" id="MU865102">
    <property type="protein sequence ID" value="KAK4457680.1"/>
    <property type="molecule type" value="Genomic_DNA"/>
</dbReference>
<dbReference type="Pfam" id="PF00067">
    <property type="entry name" value="p450"/>
    <property type="match status" value="1"/>
</dbReference>
<comment type="caution">
    <text evidence="11">The sequence shown here is derived from an EMBL/GenBank/DDBJ whole genome shotgun (WGS) entry which is preliminary data.</text>
</comment>
<sequence length="530" mass="59350">MTPHAVTIPLTAGSALLYSSVLFCLYGAWLVIYRLFLSPLSGFPGPKLAAATGWYQSYFDLCTWAKGHFKIKELHDKYGPIVRINPWELSVNDAEFYSVLNVSGSVRHTNIDVRQRAALGFGESHGFTEDHNLHRMRRKPLEPLFSRRAIELGEDSIWSLAKRVDELFDKRRDTGHVINLNRAYAAFVDDAVSGACFGRSIGLLGDEDFSPKWYRLLQGLGFQTPILFNFPIFPLILRFVPVGIVARLHPEGAAYAQLKSYTEAIVDEALTKTRNSDSPPKAELVADETASSKNNRKLIETILLSPDLPDSQKTRSRLATEASVVLAAGGITTMRMMTIATYYLLADPEKGNRVREELGASGLMAGYPAAAPRWADLEKLPYLAACVKESLRLGIGATRHAAKYFPNDDIRYKEWVIPRGTSVSVPMYPMHYDEQVYPDPWSFKPERWLDENNDQSRMNRNLNPFSKGSRACLGKNLAYADMYILLATLFRPGAPKMTLYETDESDVKFECDFGVSGPRIDSKGVRVVIG</sequence>
<dbReference type="InterPro" id="IPR036396">
    <property type="entry name" value="Cyt_P450_sf"/>
</dbReference>
<keyword evidence="6 8" id="KW-0408">Iron</keyword>
<dbReference type="AlphaFoldDB" id="A0AAV9HC77"/>
<keyword evidence="4 8" id="KW-0479">Metal-binding</keyword>
<evidence type="ECO:0000256" key="9">
    <source>
        <dbReference type="RuleBase" id="RU000461"/>
    </source>
</evidence>
<evidence type="ECO:0000256" key="2">
    <source>
        <dbReference type="ARBA" id="ARBA00010617"/>
    </source>
</evidence>
<name>A0AAV9HC77_9PEZI</name>
<evidence type="ECO:0000256" key="8">
    <source>
        <dbReference type="PIRSR" id="PIRSR602403-1"/>
    </source>
</evidence>
<keyword evidence="12" id="KW-1185">Reference proteome</keyword>
<dbReference type="PRINTS" id="PR00465">
    <property type="entry name" value="EP450IV"/>
</dbReference>
<dbReference type="PROSITE" id="PS00086">
    <property type="entry name" value="CYTOCHROME_P450"/>
    <property type="match status" value="1"/>
</dbReference>
<evidence type="ECO:0000256" key="4">
    <source>
        <dbReference type="ARBA" id="ARBA00022723"/>
    </source>
</evidence>
<keyword evidence="5 9" id="KW-0560">Oxidoreductase</keyword>
<dbReference type="GO" id="GO:0016705">
    <property type="term" value="F:oxidoreductase activity, acting on paired donors, with incorporation or reduction of molecular oxygen"/>
    <property type="evidence" value="ECO:0007669"/>
    <property type="project" value="InterPro"/>
</dbReference>
<proteinExistence type="inferred from homology"/>
<keyword evidence="10" id="KW-1133">Transmembrane helix</keyword>
<dbReference type="PANTHER" id="PTHR24305:SF157">
    <property type="entry name" value="N-ACETYLTRYPTOPHAN 6-HYDROXYLASE IVOC-RELATED"/>
    <property type="match status" value="1"/>
</dbReference>
<dbReference type="InterPro" id="IPR001128">
    <property type="entry name" value="Cyt_P450"/>
</dbReference>
<dbReference type="Gene3D" id="1.10.630.10">
    <property type="entry name" value="Cytochrome P450"/>
    <property type="match status" value="1"/>
</dbReference>
<dbReference type="Proteomes" id="UP001321749">
    <property type="component" value="Unassembled WGS sequence"/>
</dbReference>
<dbReference type="GO" id="GO:0004497">
    <property type="term" value="F:monooxygenase activity"/>
    <property type="evidence" value="ECO:0007669"/>
    <property type="project" value="UniProtKB-KW"/>
</dbReference>
<dbReference type="InterPro" id="IPR050121">
    <property type="entry name" value="Cytochrome_P450_monoxygenase"/>
</dbReference>